<dbReference type="PANTHER" id="PTHR10677">
    <property type="entry name" value="UBIQUILIN"/>
    <property type="match status" value="1"/>
</dbReference>
<sequence>MASARGSEKFPISVRFNSSTNIPVQADLQWRVSDLKEEIGKSQNVDPNELRIIFAGRELNNHLKLKDADIPNQSVIHAIRGGRWSSRSRRVQETALSQVVLTSVEEEEEYGARSGTASASGASQRKAQYFVYCKSTCKRITPGKLRVCCSQCKEGAMVLYQDPRCWDDVLKLGRIRGSCKTPRCNGDIADFFFKCAEHATTGEDRCVALPLIHSNTRDGSSFNFPMP</sequence>
<evidence type="ECO:0000313" key="3">
    <source>
        <dbReference type="Proteomes" id="UP001249851"/>
    </source>
</evidence>
<accession>A0AAD9PW84</accession>
<gene>
    <name evidence="2" type="ORF">P5673_029104</name>
</gene>
<dbReference type="Pfam" id="PF00240">
    <property type="entry name" value="ubiquitin"/>
    <property type="match status" value="1"/>
</dbReference>
<dbReference type="GO" id="GO:0006511">
    <property type="term" value="P:ubiquitin-dependent protein catabolic process"/>
    <property type="evidence" value="ECO:0007669"/>
    <property type="project" value="TreeGrafter"/>
</dbReference>
<dbReference type="Pfam" id="PF17976">
    <property type="entry name" value="zf-RING_12"/>
    <property type="match status" value="1"/>
</dbReference>
<dbReference type="PROSITE" id="PS50053">
    <property type="entry name" value="UBIQUITIN_2"/>
    <property type="match status" value="1"/>
</dbReference>
<dbReference type="CDD" id="cd21382">
    <property type="entry name" value="RING0_parkin"/>
    <property type="match status" value="1"/>
</dbReference>
<proteinExistence type="predicted"/>
<dbReference type="SUPFAM" id="SSF54236">
    <property type="entry name" value="Ubiquitin-like"/>
    <property type="match status" value="1"/>
</dbReference>
<reference evidence="2" key="1">
    <citation type="journal article" date="2023" name="G3 (Bethesda)">
        <title>Whole genome assembly and annotation of the endangered Caribbean coral Acropora cervicornis.</title>
        <authorList>
            <person name="Selwyn J.D."/>
            <person name="Vollmer S.V."/>
        </authorList>
    </citation>
    <scope>NUCLEOTIDE SEQUENCE</scope>
    <source>
        <strain evidence="2">K2</strain>
    </source>
</reference>
<name>A0AAD9PW84_ACRCE</name>
<dbReference type="PANTHER" id="PTHR10677:SF40">
    <property type="entry name" value="UBIQUITIN-LIKE DOMAIN-CONTAINING PROTEIN"/>
    <property type="match status" value="1"/>
</dbReference>
<feature type="domain" description="Ubiquitin-like" evidence="1">
    <location>
        <begin position="10"/>
        <end position="79"/>
    </location>
</feature>
<dbReference type="Proteomes" id="UP001249851">
    <property type="component" value="Unassembled WGS sequence"/>
</dbReference>
<dbReference type="AlphaFoldDB" id="A0AAD9PW84"/>
<dbReference type="InterPro" id="IPR003977">
    <property type="entry name" value="Parkin"/>
</dbReference>
<dbReference type="SMART" id="SM00213">
    <property type="entry name" value="UBQ"/>
    <property type="match status" value="1"/>
</dbReference>
<comment type="caution">
    <text evidence="2">The sequence shown here is derived from an EMBL/GenBank/DDBJ whole genome shotgun (WGS) entry which is preliminary data.</text>
</comment>
<evidence type="ECO:0000313" key="2">
    <source>
        <dbReference type="EMBL" id="KAK2550230.1"/>
    </source>
</evidence>
<dbReference type="GO" id="GO:0031593">
    <property type="term" value="F:polyubiquitin modification-dependent protein binding"/>
    <property type="evidence" value="ECO:0007669"/>
    <property type="project" value="TreeGrafter"/>
</dbReference>
<protein>
    <submittedName>
        <fullName evidence="2">E3 ubiquitin-protein ligase parkin</fullName>
    </submittedName>
</protein>
<dbReference type="InterPro" id="IPR029071">
    <property type="entry name" value="Ubiquitin-like_domsf"/>
</dbReference>
<keyword evidence="3" id="KW-1185">Reference proteome</keyword>
<dbReference type="GO" id="GO:0005829">
    <property type="term" value="C:cytosol"/>
    <property type="evidence" value="ECO:0007669"/>
    <property type="project" value="InterPro"/>
</dbReference>
<dbReference type="InterPro" id="IPR041565">
    <property type="entry name" value="Parkin_Znf-RING"/>
</dbReference>
<dbReference type="InterPro" id="IPR000626">
    <property type="entry name" value="Ubiquitin-like_dom"/>
</dbReference>
<dbReference type="EMBL" id="JARQWQ010000113">
    <property type="protein sequence ID" value="KAK2550230.1"/>
    <property type="molecule type" value="Genomic_DNA"/>
</dbReference>
<dbReference type="Gene3D" id="3.10.20.90">
    <property type="entry name" value="Phosphatidylinositol 3-kinase Catalytic Subunit, Chain A, domain 1"/>
    <property type="match status" value="1"/>
</dbReference>
<reference evidence="2" key="2">
    <citation type="journal article" date="2023" name="Science">
        <title>Genomic signatures of disease resistance in endangered staghorn corals.</title>
        <authorList>
            <person name="Vollmer S.V."/>
            <person name="Selwyn J.D."/>
            <person name="Despard B.A."/>
            <person name="Roesel C.L."/>
        </authorList>
    </citation>
    <scope>NUCLEOTIDE SEQUENCE</scope>
    <source>
        <strain evidence="2">K2</strain>
    </source>
</reference>
<evidence type="ECO:0000259" key="1">
    <source>
        <dbReference type="PROSITE" id="PS50053"/>
    </source>
</evidence>
<dbReference type="GO" id="GO:0005739">
    <property type="term" value="C:mitochondrion"/>
    <property type="evidence" value="ECO:0007669"/>
    <property type="project" value="InterPro"/>
</dbReference>
<dbReference type="PRINTS" id="PR01475">
    <property type="entry name" value="PARKIN"/>
</dbReference>
<organism evidence="2 3">
    <name type="scientific">Acropora cervicornis</name>
    <name type="common">Staghorn coral</name>
    <dbReference type="NCBI Taxonomy" id="6130"/>
    <lineage>
        <taxon>Eukaryota</taxon>
        <taxon>Metazoa</taxon>
        <taxon>Cnidaria</taxon>
        <taxon>Anthozoa</taxon>
        <taxon>Hexacorallia</taxon>
        <taxon>Scleractinia</taxon>
        <taxon>Astrocoeniina</taxon>
        <taxon>Acroporidae</taxon>
        <taxon>Acropora</taxon>
    </lineage>
</organism>
<dbReference type="GO" id="GO:0004842">
    <property type="term" value="F:ubiquitin-protein transferase activity"/>
    <property type="evidence" value="ECO:0007669"/>
    <property type="project" value="InterPro"/>
</dbReference>
<dbReference type="InterPro" id="IPR015496">
    <property type="entry name" value="Ubiquilin"/>
</dbReference>